<accession>A0ABS8YCU8</accession>
<evidence type="ECO:0000259" key="5">
    <source>
        <dbReference type="Pfam" id="PF00080"/>
    </source>
</evidence>
<dbReference type="CDD" id="cd00305">
    <property type="entry name" value="Cu-Zn_Superoxide_Dismutase"/>
    <property type="match status" value="1"/>
</dbReference>
<dbReference type="InterPro" id="IPR018152">
    <property type="entry name" value="SOD_Cu/Zn_BS"/>
</dbReference>
<dbReference type="PANTHER" id="PTHR10003">
    <property type="entry name" value="SUPEROXIDE DISMUTASE CU-ZN -RELATED"/>
    <property type="match status" value="1"/>
</dbReference>
<comment type="cofactor">
    <cofactor evidence="3">
        <name>Zn(2+)</name>
        <dbReference type="ChEBI" id="CHEBI:29105"/>
    </cofactor>
    <text evidence="3">Binds 1 zinc ion per subunit.</text>
</comment>
<keyword evidence="7" id="KW-1185">Reference proteome</keyword>
<evidence type="ECO:0000256" key="3">
    <source>
        <dbReference type="RuleBase" id="RU000393"/>
    </source>
</evidence>
<dbReference type="Pfam" id="PF00080">
    <property type="entry name" value="Sod_Cu"/>
    <property type="match status" value="1"/>
</dbReference>
<dbReference type="InterPro" id="IPR001424">
    <property type="entry name" value="SOD_Cu_Zn_dom"/>
</dbReference>
<reference evidence="6 7" key="1">
    <citation type="submission" date="2021-11" db="EMBL/GenBank/DDBJ databases">
        <title>Draft genome sequence of Paenibacillus profundus YoMME, a new Gram-positive bacteria with exoelectrogenic properties.</title>
        <authorList>
            <person name="Hubenova Y."/>
            <person name="Hubenova E."/>
            <person name="Manasiev Y."/>
            <person name="Peykov S."/>
            <person name="Mitov M."/>
        </authorList>
    </citation>
    <scope>NUCLEOTIDE SEQUENCE [LARGE SCALE GENOMIC DNA]</scope>
    <source>
        <strain evidence="6 7">YoMME</strain>
    </source>
</reference>
<dbReference type="EC" id="1.15.1.1" evidence="3"/>
<sequence>MNKLAITCLLASGLILSACGTNEAFAEEKTPNVTVNIINSKGADIGTARLSQIGDKVQILIEAHNLPPGIHGTHFHAVGRCDTPDFKTAEAHLNPKHKQHGFENPKGFHAGDLPNIEVGADGKVRANITTTTVTLEKGKPNSLLRPGGTSLIIHDKADDYITDPTGNSGDRIACGAIKE</sequence>
<evidence type="ECO:0000256" key="4">
    <source>
        <dbReference type="SAM" id="SignalP"/>
    </source>
</evidence>
<keyword evidence="3" id="KW-0560">Oxidoreductase</keyword>
<keyword evidence="3" id="KW-0862">Zinc</keyword>
<comment type="function">
    <text evidence="2">Destroys radicals which are normally produced within the cells and which are toxic to biological systems. May play a role in favoring mycobacterial survival in phagocytes.</text>
</comment>
<comment type="catalytic activity">
    <reaction evidence="3">
        <text>2 superoxide + 2 H(+) = H2O2 + O2</text>
        <dbReference type="Rhea" id="RHEA:20696"/>
        <dbReference type="ChEBI" id="CHEBI:15378"/>
        <dbReference type="ChEBI" id="CHEBI:15379"/>
        <dbReference type="ChEBI" id="CHEBI:16240"/>
        <dbReference type="ChEBI" id="CHEBI:18421"/>
        <dbReference type="EC" id="1.15.1.1"/>
    </reaction>
</comment>
<dbReference type="SUPFAM" id="SSF49329">
    <property type="entry name" value="Cu,Zn superoxide dismutase-like"/>
    <property type="match status" value="1"/>
</dbReference>
<evidence type="ECO:0000256" key="2">
    <source>
        <dbReference type="ARBA" id="ARBA00024900"/>
    </source>
</evidence>
<comment type="cofactor">
    <cofactor evidence="3">
        <name>Cu cation</name>
        <dbReference type="ChEBI" id="CHEBI:23378"/>
    </cofactor>
    <text evidence="3">Binds 1 copper ion per subunit.</text>
</comment>
<dbReference type="RefSeq" id="WP_233696729.1">
    <property type="nucleotide sequence ID" value="NZ_JAJNBZ010000006.1"/>
</dbReference>
<dbReference type="PROSITE" id="PS51257">
    <property type="entry name" value="PROKAR_LIPOPROTEIN"/>
    <property type="match status" value="1"/>
</dbReference>
<dbReference type="InterPro" id="IPR036423">
    <property type="entry name" value="SOD-like_Cu/Zn_dom_sf"/>
</dbReference>
<dbReference type="Proteomes" id="UP001199916">
    <property type="component" value="Unassembled WGS sequence"/>
</dbReference>
<feature type="chain" id="PRO_5047213870" description="Superoxide dismutase [Cu-Zn]" evidence="4">
    <location>
        <begin position="27"/>
        <end position="179"/>
    </location>
</feature>
<evidence type="ECO:0000256" key="1">
    <source>
        <dbReference type="ARBA" id="ARBA00010457"/>
    </source>
</evidence>
<comment type="similarity">
    <text evidence="1 3">Belongs to the Cu-Zn superoxide dismutase family.</text>
</comment>
<name>A0ABS8YCU8_9BACL</name>
<keyword evidence="4" id="KW-0732">Signal</keyword>
<protein>
    <recommendedName>
        <fullName evidence="3">Superoxide dismutase [Cu-Zn]</fullName>
        <ecNumber evidence="3">1.15.1.1</ecNumber>
    </recommendedName>
</protein>
<dbReference type="Gene3D" id="2.60.40.200">
    <property type="entry name" value="Superoxide dismutase, copper/zinc binding domain"/>
    <property type="match status" value="1"/>
</dbReference>
<keyword evidence="3" id="KW-0186">Copper</keyword>
<comment type="caution">
    <text evidence="6">The sequence shown here is derived from an EMBL/GenBank/DDBJ whole genome shotgun (WGS) entry which is preliminary data.</text>
</comment>
<dbReference type="PROSITE" id="PS00332">
    <property type="entry name" value="SOD_CU_ZN_2"/>
    <property type="match status" value="1"/>
</dbReference>
<dbReference type="InterPro" id="IPR024134">
    <property type="entry name" value="SOD_Cu/Zn_/chaperone"/>
</dbReference>
<evidence type="ECO:0000313" key="6">
    <source>
        <dbReference type="EMBL" id="MCE5169835.1"/>
    </source>
</evidence>
<feature type="signal peptide" evidence="4">
    <location>
        <begin position="1"/>
        <end position="26"/>
    </location>
</feature>
<organism evidence="6 7">
    <name type="scientific">Paenibacillus profundus</name>
    <dbReference type="NCBI Taxonomy" id="1173085"/>
    <lineage>
        <taxon>Bacteria</taxon>
        <taxon>Bacillati</taxon>
        <taxon>Bacillota</taxon>
        <taxon>Bacilli</taxon>
        <taxon>Bacillales</taxon>
        <taxon>Paenibacillaceae</taxon>
        <taxon>Paenibacillus</taxon>
    </lineage>
</organism>
<keyword evidence="3" id="KW-0479">Metal-binding</keyword>
<evidence type="ECO:0000313" key="7">
    <source>
        <dbReference type="Proteomes" id="UP001199916"/>
    </source>
</evidence>
<gene>
    <name evidence="6" type="ORF">LQV63_10975</name>
</gene>
<dbReference type="EMBL" id="JAJNBZ010000006">
    <property type="protein sequence ID" value="MCE5169835.1"/>
    <property type="molecule type" value="Genomic_DNA"/>
</dbReference>
<proteinExistence type="inferred from homology"/>
<feature type="domain" description="Superoxide dismutase copper/zinc binding" evidence="5">
    <location>
        <begin position="46"/>
        <end position="177"/>
    </location>
</feature>